<dbReference type="Pfam" id="PF07927">
    <property type="entry name" value="HicA_toxin"/>
    <property type="match status" value="1"/>
</dbReference>
<dbReference type="Proteomes" id="UP000063387">
    <property type="component" value="Chromosome"/>
</dbReference>
<protein>
    <recommendedName>
        <fullName evidence="3">HicA toxin of bacterial toxin-antitoxin</fullName>
    </recommendedName>
</protein>
<accession>A0A120JVK6</accession>
<evidence type="ECO:0000313" key="1">
    <source>
        <dbReference type="EMBL" id="AMC99465.1"/>
    </source>
</evidence>
<evidence type="ECO:0008006" key="3">
    <source>
        <dbReference type="Google" id="ProtNLM"/>
    </source>
</evidence>
<dbReference type="KEGG" id="hco:LOKO_00369"/>
<sequence length="100" mass="11341">MWRALAFGTKIQYHWSMKRKHAKTLAAIFSRPTPGSIPWSDIESLFRALGADIQEREGSRIAVVLFGEVRVFHRPHPSPDTDKGAVASIRKWLEENGETP</sequence>
<organism evidence="1 2">
    <name type="scientific">Halomonas chromatireducens</name>
    <dbReference type="NCBI Taxonomy" id="507626"/>
    <lineage>
        <taxon>Bacteria</taxon>
        <taxon>Pseudomonadati</taxon>
        <taxon>Pseudomonadota</taxon>
        <taxon>Gammaproteobacteria</taxon>
        <taxon>Oceanospirillales</taxon>
        <taxon>Halomonadaceae</taxon>
        <taxon>Halomonas</taxon>
    </lineage>
</organism>
<reference evidence="1 2" key="2">
    <citation type="submission" date="2016-02" db="EMBL/GenBank/DDBJ databases">
        <authorList>
            <person name="Wen L."/>
            <person name="He K."/>
            <person name="Yang H."/>
        </authorList>
    </citation>
    <scope>NUCLEOTIDE SEQUENCE [LARGE SCALE GENOMIC DNA]</scope>
    <source>
        <strain evidence="1 2">AGD 8-3</strain>
    </source>
</reference>
<keyword evidence="2" id="KW-1185">Reference proteome</keyword>
<dbReference type="STRING" id="507626.LOKO_00369"/>
<dbReference type="AlphaFoldDB" id="A0A120JVK6"/>
<gene>
    <name evidence="1" type="ORF">LOKO_00369</name>
</gene>
<dbReference type="EMBL" id="CP014226">
    <property type="protein sequence ID" value="AMC99465.1"/>
    <property type="molecule type" value="Genomic_DNA"/>
</dbReference>
<proteinExistence type="predicted"/>
<dbReference type="PATRIC" id="fig|507626.3.peg.366"/>
<name>A0A120JVK6_9GAMM</name>
<dbReference type="GO" id="GO:0003729">
    <property type="term" value="F:mRNA binding"/>
    <property type="evidence" value="ECO:0007669"/>
    <property type="project" value="InterPro"/>
</dbReference>
<reference evidence="1 2" key="1">
    <citation type="journal article" date="2016" name="Genome Announc.">
        <title>Draft Genome Sequence of 'Halomonas chromatireducens' Strain AGD 8-3, a Haloalkaliphilic Chromate- and Selenite-Reducing Gammaproteobacterium.</title>
        <authorList>
            <person name="Sharko F.S."/>
            <person name="Shapovalova A.A."/>
            <person name="Tsygankova S.V."/>
            <person name="Komova A.V."/>
            <person name="Boulygina E.S."/>
            <person name="Teslyuk A.B."/>
            <person name="Gotovtsev P.M."/>
            <person name="Namsaraev Z.B."/>
            <person name="Khijniak T.V."/>
            <person name="Nedoluzhko A.V."/>
            <person name="Vasilov R.G."/>
        </authorList>
    </citation>
    <scope>NUCLEOTIDE SEQUENCE [LARGE SCALE GENOMIC DNA]</scope>
    <source>
        <strain evidence="1 2">AGD 8-3</strain>
    </source>
</reference>
<dbReference type="InterPro" id="IPR012933">
    <property type="entry name" value="HicA_mRNA_interferase"/>
</dbReference>
<evidence type="ECO:0000313" key="2">
    <source>
        <dbReference type="Proteomes" id="UP000063387"/>
    </source>
</evidence>